<name>A0A834I845_RHYFE</name>
<proteinExistence type="predicted"/>
<evidence type="ECO:0000313" key="3">
    <source>
        <dbReference type="Proteomes" id="UP000625711"/>
    </source>
</evidence>
<accession>A0A834I845</accession>
<evidence type="ECO:0000313" key="2">
    <source>
        <dbReference type="EMBL" id="KAF7276257.1"/>
    </source>
</evidence>
<dbReference type="Proteomes" id="UP000625711">
    <property type="component" value="Unassembled WGS sequence"/>
</dbReference>
<sequence>SSKRNYRHLAVSTVTEKDCYIFYWSIRTVHKRNRIVSAGFHEREREHGDGFRCSSSQPDPVSQVEDKREEEIKNKKEMKEIFPRVRRVRSCFF</sequence>
<dbReference type="AlphaFoldDB" id="A0A834I845"/>
<reference evidence="2" key="1">
    <citation type="submission" date="2020-08" db="EMBL/GenBank/DDBJ databases">
        <title>Genome sequencing and assembly of the red palm weevil Rhynchophorus ferrugineus.</title>
        <authorList>
            <person name="Dias G.B."/>
            <person name="Bergman C.M."/>
            <person name="Manee M."/>
        </authorList>
    </citation>
    <scope>NUCLEOTIDE SEQUENCE</scope>
    <source>
        <strain evidence="2">AA-2017</strain>
        <tissue evidence="2">Whole larva</tissue>
    </source>
</reference>
<evidence type="ECO:0000256" key="1">
    <source>
        <dbReference type="SAM" id="MobiDB-lite"/>
    </source>
</evidence>
<gene>
    <name evidence="2" type="ORF">GWI33_010730</name>
</gene>
<keyword evidence="3" id="KW-1185">Reference proteome</keyword>
<feature type="non-terminal residue" evidence="2">
    <location>
        <position position="1"/>
    </location>
</feature>
<protein>
    <submittedName>
        <fullName evidence="2">Uncharacterized protein</fullName>
    </submittedName>
</protein>
<comment type="caution">
    <text evidence="2">The sequence shown here is derived from an EMBL/GenBank/DDBJ whole genome shotgun (WGS) entry which is preliminary data.</text>
</comment>
<dbReference type="EMBL" id="JAACXV010007921">
    <property type="protein sequence ID" value="KAF7276257.1"/>
    <property type="molecule type" value="Genomic_DNA"/>
</dbReference>
<feature type="region of interest" description="Disordered" evidence="1">
    <location>
        <begin position="46"/>
        <end position="70"/>
    </location>
</feature>
<organism evidence="2 3">
    <name type="scientific">Rhynchophorus ferrugineus</name>
    <name type="common">Red palm weevil</name>
    <name type="synonym">Curculio ferrugineus</name>
    <dbReference type="NCBI Taxonomy" id="354439"/>
    <lineage>
        <taxon>Eukaryota</taxon>
        <taxon>Metazoa</taxon>
        <taxon>Ecdysozoa</taxon>
        <taxon>Arthropoda</taxon>
        <taxon>Hexapoda</taxon>
        <taxon>Insecta</taxon>
        <taxon>Pterygota</taxon>
        <taxon>Neoptera</taxon>
        <taxon>Endopterygota</taxon>
        <taxon>Coleoptera</taxon>
        <taxon>Polyphaga</taxon>
        <taxon>Cucujiformia</taxon>
        <taxon>Curculionidae</taxon>
        <taxon>Dryophthorinae</taxon>
        <taxon>Rhynchophorus</taxon>
    </lineage>
</organism>